<evidence type="ECO:0000256" key="1">
    <source>
        <dbReference type="SAM" id="SignalP"/>
    </source>
</evidence>
<feature type="chain" id="PRO_5024431368" description="Secreted protein" evidence="1">
    <location>
        <begin position="19"/>
        <end position="73"/>
    </location>
</feature>
<dbReference type="AlphaFoldDB" id="A0A564W9Z0"/>
<evidence type="ECO:0008006" key="4">
    <source>
        <dbReference type="Google" id="ProtNLM"/>
    </source>
</evidence>
<feature type="signal peptide" evidence="1">
    <location>
        <begin position="1"/>
        <end position="18"/>
    </location>
</feature>
<organism evidence="2 3">
    <name type="scientific">Candidatus Defluviicoccus seviourii</name>
    <dbReference type="NCBI Taxonomy" id="2565273"/>
    <lineage>
        <taxon>Bacteria</taxon>
        <taxon>Pseudomonadati</taxon>
        <taxon>Pseudomonadota</taxon>
        <taxon>Alphaproteobacteria</taxon>
        <taxon>Rhodospirillales</taxon>
        <taxon>Rhodospirillaceae</taxon>
        <taxon>Defluviicoccus</taxon>
    </lineage>
</organism>
<evidence type="ECO:0000313" key="3">
    <source>
        <dbReference type="Proteomes" id="UP000326641"/>
    </source>
</evidence>
<sequence>MRRPFRRLLWFPWANVLACSCFDLTLPPRLRCGERELGKPMRVVTPVLPQDFAVFAGDAVTSHNFVARGPLFD</sequence>
<dbReference type="Proteomes" id="UP000326641">
    <property type="component" value="Unassembled WGS sequence"/>
</dbReference>
<name>A0A564W9Z0_9PROT</name>
<gene>
    <name evidence="2" type="ORF">DF3PA_110032</name>
</gene>
<reference evidence="2" key="1">
    <citation type="submission" date="2018-11" db="EMBL/GenBank/DDBJ databases">
        <authorList>
            <person name="Onetto C."/>
        </authorList>
    </citation>
    <scope>NUCLEOTIDE SEQUENCE [LARGE SCALE GENOMIC DNA]</scope>
</reference>
<keyword evidence="3" id="KW-1185">Reference proteome</keyword>
<dbReference type="EMBL" id="UXAT02000003">
    <property type="protein sequence ID" value="VUX45298.1"/>
    <property type="molecule type" value="Genomic_DNA"/>
</dbReference>
<keyword evidence="1" id="KW-0732">Signal</keyword>
<protein>
    <recommendedName>
        <fullName evidence="4">Secreted protein</fullName>
    </recommendedName>
</protein>
<evidence type="ECO:0000313" key="2">
    <source>
        <dbReference type="EMBL" id="VUX45298.1"/>
    </source>
</evidence>
<proteinExistence type="predicted"/>
<dbReference type="PROSITE" id="PS51257">
    <property type="entry name" value="PROKAR_LIPOPROTEIN"/>
    <property type="match status" value="1"/>
</dbReference>
<accession>A0A564W9Z0</accession>
<comment type="caution">
    <text evidence="2">The sequence shown here is derived from an EMBL/GenBank/DDBJ whole genome shotgun (WGS) entry which is preliminary data.</text>
</comment>